<feature type="domain" description="ABM" evidence="1">
    <location>
        <begin position="5"/>
        <end position="93"/>
    </location>
</feature>
<dbReference type="EMBL" id="JACHXO010000005">
    <property type="protein sequence ID" value="MBB3195859.1"/>
    <property type="molecule type" value="Genomic_DNA"/>
</dbReference>
<reference evidence="2 3" key="1">
    <citation type="submission" date="2020-08" db="EMBL/GenBank/DDBJ databases">
        <title>Genomic Encyclopedia of Type Strains, Phase III (KMG-III): the genomes of soil and plant-associated and newly described type strains.</title>
        <authorList>
            <person name="Whitman W."/>
        </authorList>
    </citation>
    <scope>NUCLEOTIDE SEQUENCE [LARGE SCALE GENOMIC DNA]</scope>
    <source>
        <strain evidence="2 3">CECT 7247</strain>
    </source>
</reference>
<dbReference type="SUPFAM" id="SSF54909">
    <property type="entry name" value="Dimeric alpha+beta barrel"/>
    <property type="match status" value="1"/>
</dbReference>
<keyword evidence="2" id="KW-0503">Monooxygenase</keyword>
<dbReference type="Proteomes" id="UP000574369">
    <property type="component" value="Unassembled WGS sequence"/>
</dbReference>
<gene>
    <name evidence="2" type="ORF">FHS28_003265</name>
</gene>
<name>A0ABR6GUR2_9BURK</name>
<dbReference type="RefSeq" id="WP_088452284.1">
    <property type="nucleotide sequence ID" value="NZ_JACHXO010000005.1"/>
</dbReference>
<dbReference type="GO" id="GO:0004497">
    <property type="term" value="F:monooxygenase activity"/>
    <property type="evidence" value="ECO:0007669"/>
    <property type="project" value="UniProtKB-KW"/>
</dbReference>
<dbReference type="Gene3D" id="3.30.70.100">
    <property type="match status" value="1"/>
</dbReference>
<evidence type="ECO:0000313" key="2">
    <source>
        <dbReference type="EMBL" id="MBB3195859.1"/>
    </source>
</evidence>
<dbReference type="PANTHER" id="PTHR33336:SF3">
    <property type="entry name" value="ABM DOMAIN-CONTAINING PROTEIN"/>
    <property type="match status" value="1"/>
</dbReference>
<dbReference type="InterPro" id="IPR007138">
    <property type="entry name" value="ABM_dom"/>
</dbReference>
<dbReference type="InterPro" id="IPR050744">
    <property type="entry name" value="AI-2_Isomerase_LsrG"/>
</dbReference>
<accession>A0ABR6GUR2</accession>
<dbReference type="PANTHER" id="PTHR33336">
    <property type="entry name" value="QUINOL MONOOXYGENASE YGIN-RELATED"/>
    <property type="match status" value="1"/>
</dbReference>
<keyword evidence="3" id="KW-1185">Reference proteome</keyword>
<proteinExistence type="predicted"/>
<keyword evidence="2" id="KW-0560">Oxidoreductase</keyword>
<dbReference type="Pfam" id="PF03992">
    <property type="entry name" value="ABM"/>
    <property type="match status" value="1"/>
</dbReference>
<organism evidence="2 3">
    <name type="scientific">Roseateles terrae</name>
    <dbReference type="NCBI Taxonomy" id="431060"/>
    <lineage>
        <taxon>Bacteria</taxon>
        <taxon>Pseudomonadati</taxon>
        <taxon>Pseudomonadota</taxon>
        <taxon>Betaproteobacteria</taxon>
        <taxon>Burkholderiales</taxon>
        <taxon>Sphaerotilaceae</taxon>
        <taxon>Roseateles</taxon>
    </lineage>
</organism>
<dbReference type="InterPro" id="IPR011008">
    <property type="entry name" value="Dimeric_a/b-barrel"/>
</dbReference>
<dbReference type="PROSITE" id="PS51725">
    <property type="entry name" value="ABM"/>
    <property type="match status" value="1"/>
</dbReference>
<evidence type="ECO:0000259" key="1">
    <source>
        <dbReference type="PROSITE" id="PS51725"/>
    </source>
</evidence>
<protein>
    <submittedName>
        <fullName evidence="2">Quinol monooxygenase YgiN</fullName>
    </submittedName>
</protein>
<sequence>MSEHLIVVAQARAKAGFTEALIDAQRTLVKATRLAPGCLQYDLHRSTNEPDVVVFVETWESEEAWSRHMRGAAIEQFRRSGGHLIGDFQLQTLRKIA</sequence>
<evidence type="ECO:0000313" key="3">
    <source>
        <dbReference type="Proteomes" id="UP000574369"/>
    </source>
</evidence>
<comment type="caution">
    <text evidence="2">The sequence shown here is derived from an EMBL/GenBank/DDBJ whole genome shotgun (WGS) entry which is preliminary data.</text>
</comment>